<name>A0A562TGC6_9HYPH</name>
<dbReference type="AlphaFoldDB" id="A0A562TGC6"/>
<organism evidence="4 5">
    <name type="scientific">Roseibium hamelinense</name>
    <dbReference type="NCBI Taxonomy" id="150831"/>
    <lineage>
        <taxon>Bacteria</taxon>
        <taxon>Pseudomonadati</taxon>
        <taxon>Pseudomonadota</taxon>
        <taxon>Alphaproteobacteria</taxon>
        <taxon>Hyphomicrobiales</taxon>
        <taxon>Stappiaceae</taxon>
        <taxon>Roseibium</taxon>
    </lineage>
</organism>
<gene>
    <name evidence="4" type="ORF">JM93_00171</name>
</gene>
<keyword evidence="5" id="KW-1185">Reference proteome</keyword>
<dbReference type="PANTHER" id="PTHR35936:SF25">
    <property type="entry name" value="ABC TRANSPORTER SUBSTRATE-BINDING PROTEIN"/>
    <property type="match status" value="1"/>
</dbReference>
<evidence type="ECO:0000259" key="3">
    <source>
        <dbReference type="Pfam" id="PF00497"/>
    </source>
</evidence>
<keyword evidence="1 2" id="KW-0732">Signal</keyword>
<dbReference type="EMBL" id="VLLF01000001">
    <property type="protein sequence ID" value="TWI92629.1"/>
    <property type="molecule type" value="Genomic_DNA"/>
</dbReference>
<dbReference type="Pfam" id="PF00497">
    <property type="entry name" value="SBP_bac_3"/>
    <property type="match status" value="1"/>
</dbReference>
<sequence>MKASFSLVILSCFLALAVSNRVLSSPLKQPVVVTAYPDIPPLVSKDTPGQGYATLVINAAFERAGVQIELVWLPWRRGLVEMSSGRIDGSFPWFFRTERAENMHYSNAFGSEAIGLYVRADRDDLRHLSKPKDFIGETICIPVEYAVPHQLEKLIQSGEILREEADIIESCVKLLRHNRIDGMILSDASNKEEILGDVLQGVSLDRSDIFLQPETYHLMVPKTNERGTAIIKAFNKGLADLHADGSLERFARMTGLPMTALPARQPSQGN</sequence>
<proteinExistence type="predicted"/>
<dbReference type="InterPro" id="IPR001638">
    <property type="entry name" value="Solute-binding_3/MltF_N"/>
</dbReference>
<comment type="caution">
    <text evidence="4">The sequence shown here is derived from an EMBL/GenBank/DDBJ whole genome shotgun (WGS) entry which is preliminary data.</text>
</comment>
<dbReference type="OrthoDB" id="5296159at2"/>
<evidence type="ECO:0000256" key="2">
    <source>
        <dbReference type="SAM" id="SignalP"/>
    </source>
</evidence>
<dbReference type="Proteomes" id="UP000320593">
    <property type="component" value="Unassembled WGS sequence"/>
</dbReference>
<dbReference type="SUPFAM" id="SSF53850">
    <property type="entry name" value="Periplasmic binding protein-like II"/>
    <property type="match status" value="1"/>
</dbReference>
<evidence type="ECO:0000256" key="1">
    <source>
        <dbReference type="ARBA" id="ARBA00022729"/>
    </source>
</evidence>
<feature type="chain" id="PRO_5022149433" evidence="2">
    <location>
        <begin position="18"/>
        <end position="270"/>
    </location>
</feature>
<protein>
    <submittedName>
        <fullName evidence="4">ABC-type amino acid transport substrate-binding protein</fullName>
    </submittedName>
</protein>
<dbReference type="RefSeq" id="WP_145340166.1">
    <property type="nucleotide sequence ID" value="NZ_SMLY01000087.1"/>
</dbReference>
<evidence type="ECO:0000313" key="5">
    <source>
        <dbReference type="Proteomes" id="UP000320593"/>
    </source>
</evidence>
<feature type="domain" description="Solute-binding protein family 3/N-terminal" evidence="3">
    <location>
        <begin position="32"/>
        <end position="250"/>
    </location>
</feature>
<evidence type="ECO:0000313" key="4">
    <source>
        <dbReference type="EMBL" id="TWI92629.1"/>
    </source>
</evidence>
<dbReference type="Gene3D" id="3.40.190.10">
    <property type="entry name" value="Periplasmic binding protein-like II"/>
    <property type="match status" value="2"/>
</dbReference>
<dbReference type="PANTHER" id="PTHR35936">
    <property type="entry name" value="MEMBRANE-BOUND LYTIC MUREIN TRANSGLYCOSYLASE F"/>
    <property type="match status" value="1"/>
</dbReference>
<feature type="signal peptide" evidence="2">
    <location>
        <begin position="1"/>
        <end position="17"/>
    </location>
</feature>
<accession>A0A562TGC6</accession>
<reference evidence="4 5" key="1">
    <citation type="submission" date="2019-07" db="EMBL/GenBank/DDBJ databases">
        <title>Genomic Encyclopedia of Archaeal and Bacterial Type Strains, Phase II (KMG-II): from individual species to whole genera.</title>
        <authorList>
            <person name="Goeker M."/>
        </authorList>
    </citation>
    <scope>NUCLEOTIDE SEQUENCE [LARGE SCALE GENOMIC DNA]</scope>
    <source>
        <strain evidence="4 5">ATCC BAA-252</strain>
    </source>
</reference>